<dbReference type="GO" id="GO:0090694">
    <property type="term" value="C:Scc2-Scc4 cohesin loading complex"/>
    <property type="evidence" value="ECO:0007669"/>
    <property type="project" value="TreeGrafter"/>
</dbReference>
<keyword evidence="2" id="KW-1185">Reference proteome</keyword>
<protein>
    <submittedName>
        <fullName evidence="1">Uncharacterized protein</fullName>
    </submittedName>
</protein>
<dbReference type="GO" id="GO:0003682">
    <property type="term" value="F:chromatin binding"/>
    <property type="evidence" value="ECO:0007669"/>
    <property type="project" value="TreeGrafter"/>
</dbReference>
<dbReference type="InterPro" id="IPR016024">
    <property type="entry name" value="ARM-type_fold"/>
</dbReference>
<dbReference type="GO" id="GO:1990414">
    <property type="term" value="P:replication-born double-strand break repair via sister chromatid exchange"/>
    <property type="evidence" value="ECO:0007669"/>
    <property type="project" value="TreeGrafter"/>
</dbReference>
<organism evidence="1 2">
    <name type="scientific">Cylicostephanus goldi</name>
    <name type="common">Nematode worm</name>
    <dbReference type="NCBI Taxonomy" id="71465"/>
    <lineage>
        <taxon>Eukaryota</taxon>
        <taxon>Metazoa</taxon>
        <taxon>Ecdysozoa</taxon>
        <taxon>Nematoda</taxon>
        <taxon>Chromadorea</taxon>
        <taxon>Rhabditida</taxon>
        <taxon>Rhabditina</taxon>
        <taxon>Rhabditomorpha</taxon>
        <taxon>Strongyloidea</taxon>
        <taxon>Strongylidae</taxon>
        <taxon>Cylicostephanus</taxon>
    </lineage>
</organism>
<dbReference type="EMBL" id="UYRV01021920">
    <property type="protein sequence ID" value="VDK70513.1"/>
    <property type="molecule type" value="Genomic_DNA"/>
</dbReference>
<evidence type="ECO:0000313" key="1">
    <source>
        <dbReference type="EMBL" id="VDK70513.1"/>
    </source>
</evidence>
<dbReference type="AlphaFoldDB" id="A0A3P6SL95"/>
<evidence type="ECO:0000313" key="2">
    <source>
        <dbReference type="Proteomes" id="UP000271889"/>
    </source>
</evidence>
<sequence length="172" mass="20004">MARHFDFDSIIKDPEFEAKIFPAHLVRPDLSLGTDDLDLHDSEKPRRIRDNVFDVLFFFSSSNVPSMRFKAFVALGHLCARYPEYLMCRGVKNMYHVLLSSDDPNFTEMRLQALQNLEEFLKSEELKLIKGDQIWERKRARESQRDGPSWIGSGIDCDPNLLAGCFTRILFE</sequence>
<name>A0A3P6SL95_CYLGO</name>
<dbReference type="GO" id="GO:0061775">
    <property type="term" value="F:cohesin loader activity"/>
    <property type="evidence" value="ECO:0007669"/>
    <property type="project" value="InterPro"/>
</dbReference>
<reference evidence="1 2" key="1">
    <citation type="submission" date="2018-11" db="EMBL/GenBank/DDBJ databases">
        <authorList>
            <consortium name="Pathogen Informatics"/>
        </authorList>
    </citation>
    <scope>NUCLEOTIDE SEQUENCE [LARGE SCALE GENOMIC DNA]</scope>
</reference>
<dbReference type="GO" id="GO:0071169">
    <property type="term" value="P:establishment of protein localization to chromatin"/>
    <property type="evidence" value="ECO:0007669"/>
    <property type="project" value="TreeGrafter"/>
</dbReference>
<dbReference type="InterPro" id="IPR033031">
    <property type="entry name" value="Scc2/Nipped-B"/>
</dbReference>
<dbReference type="Proteomes" id="UP000271889">
    <property type="component" value="Unassembled WGS sequence"/>
</dbReference>
<dbReference type="PANTHER" id="PTHR21704">
    <property type="entry name" value="NIPPED-B-LIKE PROTEIN DELANGIN SCC2-RELATED"/>
    <property type="match status" value="1"/>
</dbReference>
<proteinExistence type="predicted"/>
<dbReference type="SUPFAM" id="SSF48371">
    <property type="entry name" value="ARM repeat"/>
    <property type="match status" value="1"/>
</dbReference>
<dbReference type="PANTHER" id="PTHR21704:SF18">
    <property type="entry name" value="NIPPED-B-LIKE PROTEIN"/>
    <property type="match status" value="1"/>
</dbReference>
<dbReference type="GO" id="GO:0140588">
    <property type="term" value="P:chromatin looping"/>
    <property type="evidence" value="ECO:0007669"/>
    <property type="project" value="InterPro"/>
</dbReference>
<dbReference type="GO" id="GO:0010468">
    <property type="term" value="P:regulation of gene expression"/>
    <property type="evidence" value="ECO:0007669"/>
    <property type="project" value="InterPro"/>
</dbReference>
<dbReference type="GO" id="GO:0034087">
    <property type="term" value="P:establishment of mitotic sister chromatid cohesion"/>
    <property type="evidence" value="ECO:0007669"/>
    <property type="project" value="TreeGrafter"/>
</dbReference>
<gene>
    <name evidence="1" type="ORF">CGOC_LOCUS6628</name>
</gene>
<accession>A0A3P6SL95</accession>
<dbReference type="OrthoDB" id="418242at2759"/>